<dbReference type="AlphaFoldDB" id="Q6CIC1"/>
<dbReference type="KEGG" id="kla:KLLA0_F27841g"/>
<accession>Q6CIC1</accession>
<reference evidence="2 3" key="1">
    <citation type="journal article" date="2004" name="Nature">
        <title>Genome evolution in yeasts.</title>
        <authorList>
            <consortium name="Genolevures"/>
            <person name="Dujon B."/>
            <person name="Sherman D."/>
            <person name="Fischer G."/>
            <person name="Durrens P."/>
            <person name="Casaregola S."/>
            <person name="Lafontaine I."/>
            <person name="de Montigny J."/>
            <person name="Marck C."/>
            <person name="Neuveglise C."/>
            <person name="Talla E."/>
            <person name="Goffard N."/>
            <person name="Frangeul L."/>
            <person name="Aigle M."/>
            <person name="Anthouard V."/>
            <person name="Babour A."/>
            <person name="Barbe V."/>
            <person name="Barnay S."/>
            <person name="Blanchin S."/>
            <person name="Beckerich J.M."/>
            <person name="Beyne E."/>
            <person name="Bleykasten C."/>
            <person name="Boisrame A."/>
            <person name="Boyer J."/>
            <person name="Cattolico L."/>
            <person name="Confanioleri F."/>
            <person name="de Daruvar A."/>
            <person name="Despons L."/>
            <person name="Fabre E."/>
            <person name="Fairhead C."/>
            <person name="Ferry-Dumazet H."/>
            <person name="Groppi A."/>
            <person name="Hantraye F."/>
            <person name="Hennequin C."/>
            <person name="Jauniaux N."/>
            <person name="Joyet P."/>
            <person name="Kachouri R."/>
            <person name="Kerrest A."/>
            <person name="Koszul R."/>
            <person name="Lemaire M."/>
            <person name="Lesur I."/>
            <person name="Ma L."/>
            <person name="Muller H."/>
            <person name="Nicaud J.M."/>
            <person name="Nikolski M."/>
            <person name="Oztas S."/>
            <person name="Ozier-Kalogeropoulos O."/>
            <person name="Pellenz S."/>
            <person name="Potier S."/>
            <person name="Richard G.F."/>
            <person name="Straub M.L."/>
            <person name="Suleau A."/>
            <person name="Swennene D."/>
            <person name="Tekaia F."/>
            <person name="Wesolowski-Louvel M."/>
            <person name="Westhof E."/>
            <person name="Wirth B."/>
            <person name="Zeniou-Meyer M."/>
            <person name="Zivanovic I."/>
            <person name="Bolotin-Fukuhara M."/>
            <person name="Thierry A."/>
            <person name="Bouchier C."/>
            <person name="Caudron B."/>
            <person name="Scarpelli C."/>
            <person name="Gaillardin C."/>
            <person name="Weissenbach J."/>
            <person name="Wincker P."/>
            <person name="Souciet J.L."/>
        </authorList>
    </citation>
    <scope>NUCLEOTIDE SEQUENCE [LARGE SCALE GENOMIC DNA]</scope>
    <source>
        <strain evidence="3">ATCC 8585 / CBS 2359 / DSM 70799 / NBRC 1267 / NRRL Y-1140 / WM37</strain>
    </source>
</reference>
<dbReference type="RefSeq" id="XP_456318.1">
    <property type="nucleotide sequence ID" value="XM_456318.1"/>
</dbReference>
<dbReference type="EMBL" id="CR382126">
    <property type="protein sequence ID" value="CAG99026.1"/>
    <property type="molecule type" value="Genomic_DNA"/>
</dbReference>
<keyword evidence="1" id="KW-0812">Transmembrane</keyword>
<feature type="transmembrane region" description="Helical" evidence="1">
    <location>
        <begin position="172"/>
        <end position="192"/>
    </location>
</feature>
<dbReference type="HOGENOM" id="CLU_1408972_0_0_1"/>
<dbReference type="GeneID" id="2895043"/>
<protein>
    <submittedName>
        <fullName evidence="2">KLLA0F27841p</fullName>
    </submittedName>
</protein>
<evidence type="ECO:0000313" key="3">
    <source>
        <dbReference type="Proteomes" id="UP000000598"/>
    </source>
</evidence>
<evidence type="ECO:0000256" key="1">
    <source>
        <dbReference type="SAM" id="Phobius"/>
    </source>
</evidence>
<sequence length="193" mass="21481">MSENKLRVENEQVQKGDYALDHELENVTNVVDTRDLGMIGEIIQGIIAFLNSPAFATIVQIIQQIVELIIGAFSLVSFLGYHGFQDEVVKQYISTTSFFVATTQHGSSLFSNGIHFMILILDLLSNQDLTSTEIDWKTIILQIILWIIEKLLNPDNDDGTNGRQNDKLRGSVSLMAASIKIVSIIICLRSILG</sequence>
<dbReference type="InParanoid" id="Q6CIC1"/>
<feature type="transmembrane region" description="Helical" evidence="1">
    <location>
        <begin position="65"/>
        <end position="84"/>
    </location>
</feature>
<dbReference type="PaxDb" id="284590-Q6CIC1"/>
<organism evidence="2 3">
    <name type="scientific">Kluyveromyces lactis (strain ATCC 8585 / CBS 2359 / DSM 70799 / NBRC 1267 / NRRL Y-1140 / WM37)</name>
    <name type="common">Yeast</name>
    <name type="synonym">Candida sphaerica</name>
    <dbReference type="NCBI Taxonomy" id="284590"/>
    <lineage>
        <taxon>Eukaryota</taxon>
        <taxon>Fungi</taxon>
        <taxon>Dikarya</taxon>
        <taxon>Ascomycota</taxon>
        <taxon>Saccharomycotina</taxon>
        <taxon>Saccharomycetes</taxon>
        <taxon>Saccharomycetales</taxon>
        <taxon>Saccharomycetaceae</taxon>
        <taxon>Kluyveromyces</taxon>
    </lineage>
</organism>
<evidence type="ECO:0000313" key="2">
    <source>
        <dbReference type="EMBL" id="CAG99026.1"/>
    </source>
</evidence>
<gene>
    <name evidence="2" type="ORF">KLLA0_F27841g</name>
</gene>
<keyword evidence="1" id="KW-1133">Transmembrane helix</keyword>
<keyword evidence="1" id="KW-0472">Membrane</keyword>
<keyword evidence="3" id="KW-1185">Reference proteome</keyword>
<proteinExistence type="predicted"/>
<name>Q6CIC1_KLULA</name>
<dbReference type="Proteomes" id="UP000000598">
    <property type="component" value="Chromosome F"/>
</dbReference>